<dbReference type="GO" id="GO:0004222">
    <property type="term" value="F:metalloendopeptidase activity"/>
    <property type="evidence" value="ECO:0007669"/>
    <property type="project" value="InterPro"/>
</dbReference>
<dbReference type="InterPro" id="IPR005936">
    <property type="entry name" value="FtsH"/>
</dbReference>
<dbReference type="PANTHER" id="PTHR23076:SF97">
    <property type="entry name" value="ATP-DEPENDENT ZINC METALLOPROTEASE YME1L1"/>
    <property type="match status" value="1"/>
</dbReference>
<protein>
    <recommendedName>
        <fullName evidence="14">ATP-dependent zinc metalloprotease FtsH</fullName>
        <ecNumber evidence="14">3.4.24.-</ecNumber>
    </recommendedName>
</protein>
<evidence type="ECO:0000256" key="3">
    <source>
        <dbReference type="ARBA" id="ARBA00022670"/>
    </source>
</evidence>
<comment type="caution">
    <text evidence="18">The sequence shown here is derived from an EMBL/GenBank/DDBJ whole genome shotgun (WGS) entry which is preliminary data.</text>
</comment>
<keyword evidence="3 14" id="KW-0645">Protease</keyword>
<dbReference type="Pfam" id="PF17862">
    <property type="entry name" value="AAA_lid_3"/>
    <property type="match status" value="1"/>
</dbReference>
<evidence type="ECO:0000256" key="16">
    <source>
        <dbReference type="SAM" id="MobiDB-lite"/>
    </source>
</evidence>
<organism evidence="18 19">
    <name type="scientific">Actinobaculum massiliense ACS-171-V-Col2</name>
    <dbReference type="NCBI Taxonomy" id="883066"/>
    <lineage>
        <taxon>Bacteria</taxon>
        <taxon>Bacillati</taxon>
        <taxon>Actinomycetota</taxon>
        <taxon>Actinomycetes</taxon>
        <taxon>Actinomycetales</taxon>
        <taxon>Actinomycetaceae</taxon>
        <taxon>Actinobaculum</taxon>
    </lineage>
</organism>
<reference evidence="18 19" key="1">
    <citation type="submission" date="2012-09" db="EMBL/GenBank/DDBJ databases">
        <title>The Genome Sequence of Actinobaculum massiliae ACS-171-V-COL2.</title>
        <authorList>
            <consortium name="The Broad Institute Genome Sequencing Platform"/>
            <person name="Earl A."/>
            <person name="Ward D."/>
            <person name="Feldgarden M."/>
            <person name="Gevers D."/>
            <person name="Saerens B."/>
            <person name="Vaneechoutte M."/>
            <person name="Walker B."/>
            <person name="Young S.K."/>
            <person name="Zeng Q."/>
            <person name="Gargeya S."/>
            <person name="Fitzgerald M."/>
            <person name="Haas B."/>
            <person name="Abouelleil A."/>
            <person name="Alvarado L."/>
            <person name="Arachchi H.M."/>
            <person name="Berlin A."/>
            <person name="Chapman S.B."/>
            <person name="Goldberg J."/>
            <person name="Griggs A."/>
            <person name="Gujja S."/>
            <person name="Hansen M."/>
            <person name="Howarth C."/>
            <person name="Imamovic A."/>
            <person name="Larimer J."/>
            <person name="McCowen C."/>
            <person name="Montmayeur A."/>
            <person name="Murphy C."/>
            <person name="Neiman D."/>
            <person name="Pearson M."/>
            <person name="Priest M."/>
            <person name="Roberts A."/>
            <person name="Saif S."/>
            <person name="Shea T."/>
            <person name="Sisk P."/>
            <person name="Sykes S."/>
            <person name="Wortman J."/>
            <person name="Nusbaum C."/>
            <person name="Birren B."/>
        </authorList>
    </citation>
    <scope>NUCLEOTIDE SEQUENCE [LARGE SCALE GENOMIC DNA]</scope>
    <source>
        <strain evidence="19">ACS-171-V-Col2</strain>
    </source>
</reference>
<keyword evidence="5 14" id="KW-0479">Metal-binding</keyword>
<proteinExistence type="inferred from homology"/>
<evidence type="ECO:0000256" key="1">
    <source>
        <dbReference type="ARBA" id="ARBA00004370"/>
    </source>
</evidence>
<dbReference type="GO" id="GO:0016887">
    <property type="term" value="F:ATP hydrolysis activity"/>
    <property type="evidence" value="ECO:0007669"/>
    <property type="project" value="UniProtKB-UniRule"/>
</dbReference>
<feature type="compositionally biased region" description="Low complexity" evidence="16">
    <location>
        <begin position="50"/>
        <end position="69"/>
    </location>
</feature>
<evidence type="ECO:0000256" key="9">
    <source>
        <dbReference type="ARBA" id="ARBA00022840"/>
    </source>
</evidence>
<dbReference type="Proteomes" id="UP000009888">
    <property type="component" value="Unassembled WGS sequence"/>
</dbReference>
<keyword evidence="12 14" id="KW-0472">Membrane</keyword>
<dbReference type="Pfam" id="PF00004">
    <property type="entry name" value="AAA"/>
    <property type="match status" value="1"/>
</dbReference>
<dbReference type="eggNOG" id="COG0465">
    <property type="taxonomic scope" value="Bacteria"/>
</dbReference>
<dbReference type="MEROPS" id="M41.015"/>
<feature type="domain" description="AAA+ ATPase" evidence="17">
    <location>
        <begin position="323"/>
        <end position="462"/>
    </location>
</feature>
<evidence type="ECO:0000256" key="14">
    <source>
        <dbReference type="HAMAP-Rule" id="MF_01458"/>
    </source>
</evidence>
<dbReference type="InterPro" id="IPR027417">
    <property type="entry name" value="P-loop_NTPase"/>
</dbReference>
<feature type="compositionally biased region" description="Basic and acidic residues" evidence="16">
    <location>
        <begin position="1"/>
        <end position="15"/>
    </location>
</feature>
<dbReference type="Gene3D" id="1.10.8.60">
    <property type="match status" value="1"/>
</dbReference>
<keyword evidence="8 14" id="KW-0862">Zinc</keyword>
<dbReference type="HAMAP" id="MF_01458">
    <property type="entry name" value="FtsH"/>
    <property type="match status" value="1"/>
</dbReference>
<evidence type="ECO:0000256" key="6">
    <source>
        <dbReference type="ARBA" id="ARBA00022741"/>
    </source>
</evidence>
<dbReference type="FunFam" id="1.20.58.760:FF:000001">
    <property type="entry name" value="ATP-dependent zinc metalloprotease FtsH"/>
    <property type="match status" value="1"/>
</dbReference>
<keyword evidence="6 14" id="KW-0547">Nucleotide-binding</keyword>
<dbReference type="InterPro" id="IPR003593">
    <property type="entry name" value="AAA+_ATPase"/>
</dbReference>
<evidence type="ECO:0000256" key="11">
    <source>
        <dbReference type="ARBA" id="ARBA00023049"/>
    </source>
</evidence>
<comment type="subcellular location">
    <subcellularLocation>
        <location evidence="14">Cell membrane</location>
        <topology evidence="14">Multi-pass membrane protein</topology>
        <orientation evidence="14">Cytoplasmic side</orientation>
    </subcellularLocation>
    <subcellularLocation>
        <location evidence="1">Membrane</location>
    </subcellularLocation>
</comment>
<dbReference type="GO" id="GO:0004176">
    <property type="term" value="F:ATP-dependent peptidase activity"/>
    <property type="evidence" value="ECO:0007669"/>
    <property type="project" value="InterPro"/>
</dbReference>
<feature type="binding site" evidence="14">
    <location>
        <begin position="331"/>
        <end position="338"/>
    </location>
    <ligand>
        <name>ATP</name>
        <dbReference type="ChEBI" id="CHEBI:30616"/>
    </ligand>
</feature>
<feature type="compositionally biased region" description="Gly residues" evidence="16">
    <location>
        <begin position="783"/>
        <end position="815"/>
    </location>
</feature>
<dbReference type="Gene3D" id="1.20.58.760">
    <property type="entry name" value="Peptidase M41"/>
    <property type="match status" value="1"/>
</dbReference>
<comment type="similarity">
    <text evidence="2 14">In the C-terminal section; belongs to the peptidase M41 family.</text>
</comment>
<feature type="region of interest" description="Disordered" evidence="16">
    <location>
        <begin position="1"/>
        <end position="131"/>
    </location>
</feature>
<dbReference type="PANTHER" id="PTHR23076">
    <property type="entry name" value="METALLOPROTEASE M41 FTSH"/>
    <property type="match status" value="1"/>
</dbReference>
<gene>
    <name evidence="14" type="primary">ftsH</name>
    <name evidence="18" type="ORF">HMPREF9233_00474</name>
</gene>
<dbReference type="EMBL" id="AGWL01000002">
    <property type="protein sequence ID" value="EKU95687.1"/>
    <property type="molecule type" value="Genomic_DNA"/>
</dbReference>
<feature type="transmembrane region" description="Helical" evidence="14">
    <location>
        <begin position="134"/>
        <end position="152"/>
    </location>
</feature>
<keyword evidence="7 14" id="KW-0378">Hydrolase</keyword>
<evidence type="ECO:0000256" key="15">
    <source>
        <dbReference type="RuleBase" id="RU003651"/>
    </source>
</evidence>
<dbReference type="FunFam" id="3.40.50.300:FF:000001">
    <property type="entry name" value="ATP-dependent zinc metalloprotease FtsH"/>
    <property type="match status" value="1"/>
</dbReference>
<comment type="cofactor">
    <cofactor evidence="14">
        <name>Zn(2+)</name>
        <dbReference type="ChEBI" id="CHEBI:29105"/>
    </cofactor>
    <text evidence="14">Binds 1 zinc ion per subunit.</text>
</comment>
<dbReference type="PATRIC" id="fig|883066.3.peg.495"/>
<evidence type="ECO:0000256" key="5">
    <source>
        <dbReference type="ARBA" id="ARBA00022723"/>
    </source>
</evidence>
<dbReference type="STRING" id="202789.GCA_001457435_01660"/>
<dbReference type="HOGENOM" id="CLU_000688_16_1_11"/>
<evidence type="ECO:0000256" key="13">
    <source>
        <dbReference type="ARBA" id="ARBA00061570"/>
    </source>
</evidence>
<evidence type="ECO:0000256" key="2">
    <source>
        <dbReference type="ARBA" id="ARBA00010044"/>
    </source>
</evidence>
<evidence type="ECO:0000313" key="19">
    <source>
        <dbReference type="Proteomes" id="UP000009888"/>
    </source>
</evidence>
<dbReference type="InterPro" id="IPR003959">
    <property type="entry name" value="ATPase_AAA_core"/>
</dbReference>
<dbReference type="GO" id="GO:0006508">
    <property type="term" value="P:proteolysis"/>
    <property type="evidence" value="ECO:0007669"/>
    <property type="project" value="UniProtKB-KW"/>
</dbReference>
<dbReference type="CDD" id="cd19501">
    <property type="entry name" value="RecA-like_FtsH"/>
    <property type="match status" value="1"/>
</dbReference>
<keyword evidence="10 14" id="KW-1133">Transmembrane helix</keyword>
<comment type="similarity">
    <text evidence="13 14">In the central section; belongs to the AAA ATPase family.</text>
</comment>
<evidence type="ECO:0000256" key="8">
    <source>
        <dbReference type="ARBA" id="ARBA00022833"/>
    </source>
</evidence>
<feature type="region of interest" description="Disordered" evidence="16">
    <location>
        <begin position="743"/>
        <end position="815"/>
    </location>
</feature>
<feature type="binding site" evidence="14">
    <location>
        <position position="557"/>
    </location>
    <ligand>
        <name>Zn(2+)</name>
        <dbReference type="ChEBI" id="CHEBI:29105"/>
        <note>catalytic</note>
    </ligand>
</feature>
<sequence length="815" mass="88085">MDQRNDGTPREHPEAFEDSPQETRNGAQETRIGGRASGPQEASGGRHASGDGTAAGQAQDPAAGPAQSPEAGPANGSAAQEPRPSKKTSSDYEEARRRRRAQKPKNLEVHQKRQERQRERDKGEKARKSRNRTLGGLLMMVLVGVLAFNLFSSMQWKTVNTSEGMELLKSAQIERAEVTDGANRVKLWLKENTETVLPDGNTRDVGKQVQFQYLDPQGEQVARLLNSAEIERGYSSVVPQQSLLSSMLIMFLPMVLILGVFWWFIRQQQTGRGLGLRDRNPEAEVPDVTFADVAGEDEAVQEVSEVVDFLKNPGRYEKVGAKIPRGVLLYGPPGTGKTLVAKAVAGEADVPFFSISASEFVELYVGMGASRVRELFKAAKKKAPSIIFIDEIDAVGRGRGIGMGGGNDEREQTLNQLLVEMDGFDNRDQVVLIAATNRPDVLDQALLRPGRFDRQIAVDAPDQKGREAILRVHAKDKPLAPDVELAAVAKRTPGFTGADLANILNEAALLTARDNREMITNADVDEASDRVMAGPQRRSRVMSPEDRRMTAYHEGGHALAAAALNHTDPVTKVTILPRGRALGYTMVMPTEDRYSVTRNQLLDQLTYALGGLTAEEVIFHDPSTGASNDIQKATDTARKMVTEYGMSSQVGAVRLVPTEQEQAEPFAPARNHSEQLSATVDAEVRALMESAHTEAWQIITENRDILDRLAAVLLEKETVLEAELAEIFAGVRKAPAREVWLSNPNRPVSEKAPIPLPEGKTEAQAAEDQKLRPPELGATTAGGTLGGASEAGGGASGGSAGPAGGPQGPGVTGRE</sequence>
<feature type="binding site" evidence="14">
    <location>
        <position position="553"/>
    </location>
    <ligand>
        <name>Zn(2+)</name>
        <dbReference type="ChEBI" id="CHEBI:29105"/>
        <note>catalytic</note>
    </ligand>
</feature>
<keyword evidence="14" id="KW-1003">Cell membrane</keyword>
<dbReference type="InterPro" id="IPR000642">
    <property type="entry name" value="Peptidase_M41"/>
</dbReference>
<evidence type="ECO:0000313" key="18">
    <source>
        <dbReference type="EMBL" id="EKU95687.1"/>
    </source>
</evidence>
<comment type="similarity">
    <text evidence="15">Belongs to the AAA ATPase family.</text>
</comment>
<keyword evidence="11 14" id="KW-0482">Metalloprotease</keyword>
<dbReference type="GO" id="GO:0005886">
    <property type="term" value="C:plasma membrane"/>
    <property type="evidence" value="ECO:0007669"/>
    <property type="project" value="UniProtKB-SubCell"/>
</dbReference>
<dbReference type="SUPFAM" id="SSF140990">
    <property type="entry name" value="FtsH protease domain-like"/>
    <property type="match status" value="1"/>
</dbReference>
<dbReference type="PROSITE" id="PS00674">
    <property type="entry name" value="AAA"/>
    <property type="match status" value="1"/>
</dbReference>
<dbReference type="FunFam" id="1.10.8.60:FF:000001">
    <property type="entry name" value="ATP-dependent zinc metalloprotease FtsH"/>
    <property type="match status" value="1"/>
</dbReference>
<dbReference type="SMART" id="SM00382">
    <property type="entry name" value="AAA"/>
    <property type="match status" value="1"/>
</dbReference>
<dbReference type="Gene3D" id="3.40.50.300">
    <property type="entry name" value="P-loop containing nucleotide triphosphate hydrolases"/>
    <property type="match status" value="1"/>
</dbReference>
<evidence type="ECO:0000256" key="12">
    <source>
        <dbReference type="ARBA" id="ARBA00023136"/>
    </source>
</evidence>
<dbReference type="RefSeq" id="WP_007000691.1">
    <property type="nucleotide sequence ID" value="NZ_JH992955.1"/>
</dbReference>
<feature type="compositionally biased region" description="Basic and acidic residues" evidence="16">
    <location>
        <begin position="105"/>
        <end position="126"/>
    </location>
</feature>
<keyword evidence="9 14" id="KW-0067">ATP-binding</keyword>
<name>K9EXG9_9ACTO</name>
<evidence type="ECO:0000259" key="17">
    <source>
        <dbReference type="SMART" id="SM00382"/>
    </source>
</evidence>
<dbReference type="AlphaFoldDB" id="K9EXG9"/>
<evidence type="ECO:0000256" key="10">
    <source>
        <dbReference type="ARBA" id="ARBA00022989"/>
    </source>
</evidence>
<dbReference type="EC" id="3.4.24.-" evidence="14"/>
<dbReference type="Pfam" id="PF01434">
    <property type="entry name" value="Peptidase_M41"/>
    <property type="match status" value="1"/>
</dbReference>
<feature type="active site" evidence="14">
    <location>
        <position position="554"/>
    </location>
</feature>
<keyword evidence="19" id="KW-1185">Reference proteome</keyword>
<comment type="subunit">
    <text evidence="14">Homohexamer.</text>
</comment>
<dbReference type="InterPro" id="IPR003960">
    <property type="entry name" value="ATPase_AAA_CS"/>
</dbReference>
<dbReference type="GO" id="GO:0030163">
    <property type="term" value="P:protein catabolic process"/>
    <property type="evidence" value="ECO:0007669"/>
    <property type="project" value="UniProtKB-UniRule"/>
</dbReference>
<dbReference type="SUPFAM" id="SSF52540">
    <property type="entry name" value="P-loop containing nucleoside triphosphate hydrolases"/>
    <property type="match status" value="1"/>
</dbReference>
<feature type="transmembrane region" description="Helical" evidence="14">
    <location>
        <begin position="243"/>
        <end position="265"/>
    </location>
</feature>
<dbReference type="InterPro" id="IPR037219">
    <property type="entry name" value="Peptidase_M41-like"/>
</dbReference>
<comment type="function">
    <text evidence="14">Acts as a processive, ATP-dependent zinc metallopeptidase for both cytoplasmic and membrane proteins. Plays a role in the quality control of integral membrane proteins.</text>
</comment>
<dbReference type="GO" id="GO:0008270">
    <property type="term" value="F:zinc ion binding"/>
    <property type="evidence" value="ECO:0007669"/>
    <property type="project" value="UniProtKB-UniRule"/>
</dbReference>
<evidence type="ECO:0000256" key="7">
    <source>
        <dbReference type="ARBA" id="ARBA00022801"/>
    </source>
</evidence>
<evidence type="ECO:0000256" key="4">
    <source>
        <dbReference type="ARBA" id="ARBA00022692"/>
    </source>
</evidence>
<keyword evidence="4 14" id="KW-0812">Transmembrane</keyword>
<dbReference type="GO" id="GO:0005524">
    <property type="term" value="F:ATP binding"/>
    <property type="evidence" value="ECO:0007669"/>
    <property type="project" value="UniProtKB-UniRule"/>
</dbReference>
<accession>K9EXG9</accession>
<dbReference type="InterPro" id="IPR041569">
    <property type="entry name" value="AAA_lid_3"/>
</dbReference>
<dbReference type="NCBIfam" id="TIGR01241">
    <property type="entry name" value="FtsH_fam"/>
    <property type="match status" value="1"/>
</dbReference>
<feature type="binding site" evidence="14">
    <location>
        <position position="629"/>
    </location>
    <ligand>
        <name>Zn(2+)</name>
        <dbReference type="ChEBI" id="CHEBI:29105"/>
        <note>catalytic</note>
    </ligand>
</feature>